<organism evidence="8">
    <name type="scientific">Lotharella globosa</name>
    <dbReference type="NCBI Taxonomy" id="91324"/>
    <lineage>
        <taxon>Eukaryota</taxon>
        <taxon>Sar</taxon>
        <taxon>Rhizaria</taxon>
        <taxon>Cercozoa</taxon>
        <taxon>Chlorarachniophyceae</taxon>
        <taxon>Lotharella</taxon>
    </lineage>
</organism>
<dbReference type="SUPFAM" id="SSF53383">
    <property type="entry name" value="PLP-dependent transferases"/>
    <property type="match status" value="1"/>
</dbReference>
<evidence type="ECO:0000256" key="4">
    <source>
        <dbReference type="ARBA" id="ARBA00050776"/>
    </source>
</evidence>
<dbReference type="InterPro" id="IPR015422">
    <property type="entry name" value="PyrdxlP-dep_Trfase_small"/>
</dbReference>
<name>A0A7S4DSE6_9EUKA</name>
<evidence type="ECO:0000256" key="2">
    <source>
        <dbReference type="ARBA" id="ARBA00010447"/>
    </source>
</evidence>
<dbReference type="Gene3D" id="3.90.1150.10">
    <property type="entry name" value="Aspartate Aminotransferase, domain 1"/>
    <property type="match status" value="1"/>
</dbReference>
<keyword evidence="3" id="KW-0663">Pyridoxal phosphate</keyword>
<feature type="domain" description="Aminotransferase class V" evidence="7">
    <location>
        <begin position="2"/>
        <end position="239"/>
    </location>
</feature>
<comment type="similarity">
    <text evidence="2">Belongs to the class-V pyridoxal-phosphate-dependent aminotransferase family. Csd subfamily.</text>
</comment>
<evidence type="ECO:0000256" key="3">
    <source>
        <dbReference type="ARBA" id="ARBA00022898"/>
    </source>
</evidence>
<dbReference type="GO" id="GO:0031071">
    <property type="term" value="F:cysteine desulfurase activity"/>
    <property type="evidence" value="ECO:0007669"/>
    <property type="project" value="UniProtKB-EC"/>
</dbReference>
<comment type="catalytic activity">
    <reaction evidence="4">
        <text>(sulfur carrier)-H + L-cysteine = (sulfur carrier)-SH + L-alanine</text>
        <dbReference type="Rhea" id="RHEA:43892"/>
        <dbReference type="Rhea" id="RHEA-COMP:14737"/>
        <dbReference type="Rhea" id="RHEA-COMP:14739"/>
        <dbReference type="ChEBI" id="CHEBI:29917"/>
        <dbReference type="ChEBI" id="CHEBI:35235"/>
        <dbReference type="ChEBI" id="CHEBI:57972"/>
        <dbReference type="ChEBI" id="CHEBI:64428"/>
        <dbReference type="EC" id="2.8.1.7"/>
    </reaction>
</comment>
<dbReference type="InterPro" id="IPR020578">
    <property type="entry name" value="Aminotrans_V_PyrdxlP_BS"/>
</dbReference>
<dbReference type="Pfam" id="PF00266">
    <property type="entry name" value="Aminotran_5"/>
    <property type="match status" value="1"/>
</dbReference>
<dbReference type="PANTHER" id="PTHR43586">
    <property type="entry name" value="CYSTEINE DESULFURASE"/>
    <property type="match status" value="1"/>
</dbReference>
<gene>
    <name evidence="8" type="ORF">LGLO00237_LOCUS19625</name>
</gene>
<dbReference type="InterPro" id="IPR000192">
    <property type="entry name" value="Aminotrans_V_dom"/>
</dbReference>
<feature type="region of interest" description="Disordered" evidence="6">
    <location>
        <begin position="260"/>
        <end position="310"/>
    </location>
</feature>
<dbReference type="AlphaFoldDB" id="A0A7S4DSE6"/>
<sequence length="310" mass="33103">MNHVSNVLGAVNPVEEVVRLAHEAGAKVALDACQSVPHMPVDVQTLGVDFLSASGHKMLGPTGIGFLWAPLETLESMDTWQTGAGTTEGVSLASLADGATISKDLRPVPWRLEAGQPPIAEAAALGEACRYLRGLGMERVHDYEVELGGYLWSKLSEIKGISLYGPAPDTEAGKGRGALLAFNVPGVHSNDLAFFLDQEGVAIRSGHHCTQPLHRALGVGGSARASLYVYNTKEDIDRLVVTLKRTLKLFSDLGFGVEEEPPCPLVSKPDPTLRDPGMQRPCTDLWPHELPEAEDDRSGDDAPAASSEAR</sequence>
<dbReference type="Gene3D" id="3.40.640.10">
    <property type="entry name" value="Type I PLP-dependent aspartate aminotransferase-like (Major domain)"/>
    <property type="match status" value="1"/>
</dbReference>
<evidence type="ECO:0000259" key="7">
    <source>
        <dbReference type="Pfam" id="PF00266"/>
    </source>
</evidence>
<protein>
    <recommendedName>
        <fullName evidence="7">Aminotransferase class V domain-containing protein</fullName>
    </recommendedName>
</protein>
<evidence type="ECO:0000256" key="6">
    <source>
        <dbReference type="SAM" id="MobiDB-lite"/>
    </source>
</evidence>
<dbReference type="InterPro" id="IPR015424">
    <property type="entry name" value="PyrdxlP-dep_Trfase"/>
</dbReference>
<reference evidence="8" key="1">
    <citation type="submission" date="2021-01" db="EMBL/GenBank/DDBJ databases">
        <authorList>
            <person name="Corre E."/>
            <person name="Pelletier E."/>
            <person name="Niang G."/>
            <person name="Scheremetjew M."/>
            <person name="Finn R."/>
            <person name="Kale V."/>
            <person name="Holt S."/>
            <person name="Cochrane G."/>
            <person name="Meng A."/>
            <person name="Brown T."/>
            <person name="Cohen L."/>
        </authorList>
    </citation>
    <scope>NUCLEOTIDE SEQUENCE</scope>
    <source>
        <strain evidence="8">CCCM811</strain>
    </source>
</reference>
<evidence type="ECO:0000256" key="1">
    <source>
        <dbReference type="ARBA" id="ARBA00001933"/>
    </source>
</evidence>
<dbReference type="PANTHER" id="PTHR43586:SF8">
    <property type="entry name" value="CYSTEINE DESULFURASE 1, CHLOROPLASTIC"/>
    <property type="match status" value="1"/>
</dbReference>
<evidence type="ECO:0000313" key="8">
    <source>
        <dbReference type="EMBL" id="CAE0668002.1"/>
    </source>
</evidence>
<proteinExistence type="inferred from homology"/>
<dbReference type="EMBL" id="HBIV01027421">
    <property type="protein sequence ID" value="CAE0668002.1"/>
    <property type="molecule type" value="Transcribed_RNA"/>
</dbReference>
<accession>A0A7S4DSE6</accession>
<dbReference type="PROSITE" id="PS00595">
    <property type="entry name" value="AA_TRANSFER_CLASS_5"/>
    <property type="match status" value="1"/>
</dbReference>
<evidence type="ECO:0000256" key="5">
    <source>
        <dbReference type="RuleBase" id="RU004504"/>
    </source>
</evidence>
<comment type="cofactor">
    <cofactor evidence="1 5">
        <name>pyridoxal 5'-phosphate</name>
        <dbReference type="ChEBI" id="CHEBI:597326"/>
    </cofactor>
</comment>
<dbReference type="InterPro" id="IPR015421">
    <property type="entry name" value="PyrdxlP-dep_Trfase_major"/>
</dbReference>